<evidence type="ECO:0000313" key="4">
    <source>
        <dbReference type="Proteomes" id="UP000189777"/>
    </source>
</evidence>
<evidence type="ECO:0000313" key="3">
    <source>
        <dbReference type="EMBL" id="SKC48903.1"/>
    </source>
</evidence>
<evidence type="ECO:0000259" key="2">
    <source>
        <dbReference type="SMART" id="SM00347"/>
    </source>
</evidence>
<sequence length="150" mass="16340">MRTAAGARRTSTETGTALPADARTGPRTIPRPDRPADLRDSVLAGRRAARRAADVLAHAGCTVDEWLVLDALRGLPGSMMSELRAATVTDKATLGRRVDALVTRALVYREVDAFDRRVVRVHLSSRGRDVLSGLDARLAQHEQADHPRDQ</sequence>
<dbReference type="Pfam" id="PF12802">
    <property type="entry name" value="MarR_2"/>
    <property type="match status" value="1"/>
</dbReference>
<accession>A0A1T5JCG6</accession>
<proteinExistence type="predicted"/>
<keyword evidence="3" id="KW-0238">DNA-binding</keyword>
<dbReference type="InterPro" id="IPR000835">
    <property type="entry name" value="HTH_MarR-typ"/>
</dbReference>
<gene>
    <name evidence="3" type="ORF">SAMN04324258_1250</name>
</gene>
<dbReference type="InterPro" id="IPR036390">
    <property type="entry name" value="WH_DNA-bd_sf"/>
</dbReference>
<dbReference type="SUPFAM" id="SSF46785">
    <property type="entry name" value="Winged helix' DNA-binding domain"/>
    <property type="match status" value="1"/>
</dbReference>
<reference evidence="3 4" key="1">
    <citation type="submission" date="2017-02" db="EMBL/GenBank/DDBJ databases">
        <authorList>
            <person name="Peterson S.W."/>
        </authorList>
    </citation>
    <scope>NUCLEOTIDE SEQUENCE [LARGE SCALE GENOMIC DNA]</scope>
    <source>
        <strain evidence="3 4">DSM 21481</strain>
    </source>
</reference>
<dbReference type="AlphaFoldDB" id="A0A1T5JCG6"/>
<dbReference type="Gene3D" id="1.10.10.10">
    <property type="entry name" value="Winged helix-like DNA-binding domain superfamily/Winged helix DNA-binding domain"/>
    <property type="match status" value="1"/>
</dbReference>
<dbReference type="RefSeq" id="WP_139820759.1">
    <property type="nucleotide sequence ID" value="NZ_FUZQ01000002.1"/>
</dbReference>
<dbReference type="Proteomes" id="UP000189777">
    <property type="component" value="Unassembled WGS sequence"/>
</dbReference>
<feature type="region of interest" description="Disordered" evidence="1">
    <location>
        <begin position="1"/>
        <end position="37"/>
    </location>
</feature>
<dbReference type="OrthoDB" id="4629660at2"/>
<dbReference type="GO" id="GO:0006950">
    <property type="term" value="P:response to stress"/>
    <property type="evidence" value="ECO:0007669"/>
    <property type="project" value="TreeGrafter"/>
</dbReference>
<dbReference type="GO" id="GO:0003700">
    <property type="term" value="F:DNA-binding transcription factor activity"/>
    <property type="evidence" value="ECO:0007669"/>
    <property type="project" value="InterPro"/>
</dbReference>
<name>A0A1T5JCG6_9MICO</name>
<dbReference type="PANTHER" id="PTHR33164:SF43">
    <property type="entry name" value="HTH-TYPE TRANSCRIPTIONAL REPRESSOR YETL"/>
    <property type="match status" value="1"/>
</dbReference>
<feature type="domain" description="HTH marR-type" evidence="2">
    <location>
        <begin position="54"/>
        <end position="150"/>
    </location>
</feature>
<dbReference type="PANTHER" id="PTHR33164">
    <property type="entry name" value="TRANSCRIPTIONAL REGULATOR, MARR FAMILY"/>
    <property type="match status" value="1"/>
</dbReference>
<dbReference type="InterPro" id="IPR039422">
    <property type="entry name" value="MarR/SlyA-like"/>
</dbReference>
<keyword evidence="4" id="KW-1185">Reference proteome</keyword>
<dbReference type="InterPro" id="IPR036388">
    <property type="entry name" value="WH-like_DNA-bd_sf"/>
</dbReference>
<dbReference type="EMBL" id="FUZQ01000002">
    <property type="protein sequence ID" value="SKC48903.1"/>
    <property type="molecule type" value="Genomic_DNA"/>
</dbReference>
<organism evidence="3 4">
    <name type="scientific">Krasilnikoviella flava</name>
    <dbReference type="NCBI Taxonomy" id="526729"/>
    <lineage>
        <taxon>Bacteria</taxon>
        <taxon>Bacillati</taxon>
        <taxon>Actinomycetota</taxon>
        <taxon>Actinomycetes</taxon>
        <taxon>Micrococcales</taxon>
        <taxon>Promicromonosporaceae</taxon>
        <taxon>Krasilnikoviella</taxon>
    </lineage>
</organism>
<dbReference type="STRING" id="526729.SAMN04324258_1250"/>
<evidence type="ECO:0000256" key="1">
    <source>
        <dbReference type="SAM" id="MobiDB-lite"/>
    </source>
</evidence>
<dbReference type="SMART" id="SM00347">
    <property type="entry name" value="HTH_MARR"/>
    <property type="match status" value="1"/>
</dbReference>
<dbReference type="GO" id="GO:0003677">
    <property type="term" value="F:DNA binding"/>
    <property type="evidence" value="ECO:0007669"/>
    <property type="project" value="UniProtKB-KW"/>
</dbReference>
<protein>
    <submittedName>
        <fullName evidence="3">DNA-binding transcriptional regulator, MarR family</fullName>
    </submittedName>
</protein>